<dbReference type="InterPro" id="IPR012341">
    <property type="entry name" value="6hp_glycosidase-like_sf"/>
</dbReference>
<dbReference type="InterPro" id="IPR008928">
    <property type="entry name" value="6-hairpin_glycosidase_sf"/>
</dbReference>
<keyword evidence="5" id="KW-1185">Reference proteome</keyword>
<proteinExistence type="predicted"/>
<feature type="domain" description="Glutaminase A N-terminal" evidence="3">
    <location>
        <begin position="75"/>
        <end position="280"/>
    </location>
</feature>
<dbReference type="EMBL" id="JAGGDJ010000007">
    <property type="protein sequence ID" value="MBO7745086.1"/>
    <property type="molecule type" value="Genomic_DNA"/>
</dbReference>
<evidence type="ECO:0000313" key="4">
    <source>
        <dbReference type="EMBL" id="MBO7745086.1"/>
    </source>
</evidence>
<dbReference type="RefSeq" id="WP_208847991.1">
    <property type="nucleotide sequence ID" value="NZ_JAGGDJ010000007.1"/>
</dbReference>
<feature type="domain" description="Glutaminase A central" evidence="2">
    <location>
        <begin position="287"/>
        <end position="631"/>
    </location>
</feature>
<dbReference type="Proteomes" id="UP000670947">
    <property type="component" value="Unassembled WGS sequence"/>
</dbReference>
<accession>A0ABS3W9U8</accession>
<dbReference type="PANTHER" id="PTHR31987">
    <property type="entry name" value="GLUTAMINASE A-RELATED"/>
    <property type="match status" value="1"/>
</dbReference>
<sequence length="644" mass="72767">MNLRAPAVPLITVDPYFSVWSMADRLNESDTMHWTGKPHRMTGTALIDGKTYSFMGNTPNSLKMEQTSLDITALSTGYRFACEEIQLDITFTTPLLMDDLKLLSRPVSYIHAKASTNDGHHHQVTITISVDDEFCQNFKYEFPTEYADLSQPGFACGRVGSKIQRILNAAGDDRRINWGYVYLASNHDRASITAPSSTNEYGTLNHILALSIPLDTEQNREGLFAVAYDDIKAIEYFHEPLDAYWKKDGQTIEEAIKQALSEYDALFEKCERFSSKLHRDATESGNEKYAELLALAYRQAVAAHKVCVDPNGDALFISKENFSNGCAATVDVTYPSIPQFLIYNPELVKGMLRPIFKFASMDVWYYDFAPHDVGTYPLLNGQVYSHGTCPTWQMPVEECGNMLICSAAVALAENDVSFARQNWSHLEKWCNYLIEHGVDPDNQLCTDDFAGHLAHNCNLSIKAIMGIASFSMLNRLAGHEERAAELMKIAGSMVEKWLAMASNEDGTFRLAFDRPDSFSMKYNAVWDRIFGLHLFPDDTFKSETRAYIEKHSGPYGLMLDNRNTYTKSDWLVWSAALCENKEDFTTLVDRLWLAYHESEDRVPMADLYSTINAKMEGFRNRSVQGGLFMKLLIDNGLQNRSANT</sequence>
<dbReference type="Pfam" id="PF17168">
    <property type="entry name" value="DUF5127"/>
    <property type="match status" value="1"/>
</dbReference>
<name>A0ABS3W9U8_9BACL</name>
<reference evidence="4 5" key="1">
    <citation type="submission" date="2021-03" db="EMBL/GenBank/DDBJ databases">
        <title>Paenibacillus artemisicola MWE-103 whole genome sequence.</title>
        <authorList>
            <person name="Ham Y.J."/>
        </authorList>
    </citation>
    <scope>NUCLEOTIDE SEQUENCE [LARGE SCALE GENOMIC DNA]</scope>
    <source>
        <strain evidence="4 5">MWE-103</strain>
    </source>
</reference>
<dbReference type="InterPro" id="IPR033433">
    <property type="entry name" value="GtaA_N"/>
</dbReference>
<evidence type="ECO:0000259" key="3">
    <source>
        <dbReference type="Pfam" id="PF17168"/>
    </source>
</evidence>
<gene>
    <name evidence="4" type="ORF">I8J29_12825</name>
</gene>
<dbReference type="SUPFAM" id="SSF48208">
    <property type="entry name" value="Six-hairpin glycosidases"/>
    <property type="match status" value="1"/>
</dbReference>
<dbReference type="InterPro" id="IPR052743">
    <property type="entry name" value="Glutaminase_GtaA"/>
</dbReference>
<dbReference type="Pfam" id="PF16334">
    <property type="entry name" value="DUF4964"/>
    <property type="match status" value="1"/>
</dbReference>
<dbReference type="Pfam" id="PF16335">
    <property type="entry name" value="GtaA_6_Hairpin"/>
    <property type="match status" value="1"/>
</dbReference>
<dbReference type="Gene3D" id="1.50.10.10">
    <property type="match status" value="1"/>
</dbReference>
<organism evidence="4 5">
    <name type="scientific">Paenibacillus artemisiicola</name>
    <dbReference type="NCBI Taxonomy" id="1172618"/>
    <lineage>
        <taxon>Bacteria</taxon>
        <taxon>Bacillati</taxon>
        <taxon>Bacillota</taxon>
        <taxon>Bacilli</taxon>
        <taxon>Bacillales</taxon>
        <taxon>Paenibacillaceae</taxon>
        <taxon>Paenibacillus</taxon>
    </lineage>
</organism>
<comment type="caution">
    <text evidence="4">The sequence shown here is derived from an EMBL/GenBank/DDBJ whole genome shotgun (WGS) entry which is preliminary data.</text>
</comment>
<evidence type="ECO:0000259" key="2">
    <source>
        <dbReference type="Pfam" id="PF16335"/>
    </source>
</evidence>
<dbReference type="InterPro" id="IPR032514">
    <property type="entry name" value="GtaA_central"/>
</dbReference>
<dbReference type="InterPro" id="IPR032515">
    <property type="entry name" value="DUF4964"/>
</dbReference>
<evidence type="ECO:0000259" key="1">
    <source>
        <dbReference type="Pfam" id="PF16334"/>
    </source>
</evidence>
<protein>
    <submittedName>
        <fullName evidence="4">DUF4965 domain-containing protein</fullName>
    </submittedName>
</protein>
<dbReference type="PANTHER" id="PTHR31987:SF1">
    <property type="entry name" value="GLUTAMINASE A"/>
    <property type="match status" value="1"/>
</dbReference>
<feature type="domain" description="DUF4964" evidence="1">
    <location>
        <begin position="2"/>
        <end position="58"/>
    </location>
</feature>
<evidence type="ECO:0000313" key="5">
    <source>
        <dbReference type="Proteomes" id="UP000670947"/>
    </source>
</evidence>